<comment type="caution">
    <text evidence="2">The sequence shown here is derived from an EMBL/GenBank/DDBJ whole genome shotgun (WGS) entry which is preliminary data.</text>
</comment>
<sequence length="393" mass="43683">MHLKIIPPEEGLYDLMIFAKQAETQDAYSWVCSYQVECLQSDYMEALPENPFNFWGLHQKVNDFGIKESNCSGDIIAADRGTVTLTFETSRPLLAMYELVHDGLDKSVTKQCIVSQIEDDKLSCKVLCLQPGYYRVSVFVKDMEEDKFKNAANLLVHCTCPGNYNELFPSGLSNHCGPGLTSKQAGLSNPSHPAPIISTKLGKCNITFRTSSDIEVSAVLDKDQLKNNCYPMERYILLTHLDQKVSVSILLPESGLYKVGLFARSGEVSEFSHVCDYVVRCFTNPQWPPFPRVYSAWKKGCTLLQPRAGVLQEESWVSLRLKIPEACRVVASGASRTDLHLTKSKVWEGDVFTGPSGNILKIAAKFSQHSKCMNVILAYEIGDIANNVKGSSG</sequence>
<proteinExistence type="predicted"/>
<gene>
    <name evidence="2" type="ORF">NDU88_000947</name>
</gene>
<dbReference type="PANTHER" id="PTHR46333">
    <property type="entry name" value="CYTOKINESIS PROTEIN 3"/>
    <property type="match status" value="1"/>
</dbReference>
<evidence type="ECO:0000313" key="2">
    <source>
        <dbReference type="EMBL" id="KAJ1213309.1"/>
    </source>
</evidence>
<dbReference type="Pfam" id="PF23265">
    <property type="entry name" value="Ig-like_KY"/>
    <property type="match status" value="3"/>
</dbReference>
<feature type="domain" description="KY-like immunoglobulin-like" evidence="1">
    <location>
        <begin position="73"/>
        <end position="164"/>
    </location>
</feature>
<feature type="domain" description="KY-like immunoglobulin-like" evidence="1">
    <location>
        <begin position="186"/>
        <end position="290"/>
    </location>
</feature>
<organism evidence="2 3">
    <name type="scientific">Pleurodeles waltl</name>
    <name type="common">Iberian ribbed newt</name>
    <dbReference type="NCBI Taxonomy" id="8319"/>
    <lineage>
        <taxon>Eukaryota</taxon>
        <taxon>Metazoa</taxon>
        <taxon>Chordata</taxon>
        <taxon>Craniata</taxon>
        <taxon>Vertebrata</taxon>
        <taxon>Euteleostomi</taxon>
        <taxon>Amphibia</taxon>
        <taxon>Batrachia</taxon>
        <taxon>Caudata</taxon>
        <taxon>Salamandroidea</taxon>
        <taxon>Salamandridae</taxon>
        <taxon>Pleurodelinae</taxon>
        <taxon>Pleurodeles</taxon>
    </lineage>
</organism>
<reference evidence="2" key="1">
    <citation type="journal article" date="2022" name="bioRxiv">
        <title>Sequencing and chromosome-scale assembly of the giantPleurodeles waltlgenome.</title>
        <authorList>
            <person name="Brown T."/>
            <person name="Elewa A."/>
            <person name="Iarovenko S."/>
            <person name="Subramanian E."/>
            <person name="Araus A.J."/>
            <person name="Petzold A."/>
            <person name="Susuki M."/>
            <person name="Suzuki K.-i.T."/>
            <person name="Hayashi T."/>
            <person name="Toyoda A."/>
            <person name="Oliveira C."/>
            <person name="Osipova E."/>
            <person name="Leigh N.D."/>
            <person name="Simon A."/>
            <person name="Yun M.H."/>
        </authorList>
    </citation>
    <scope>NUCLEOTIDE SEQUENCE</scope>
    <source>
        <strain evidence="2">20211129_DDA</strain>
        <tissue evidence="2">Liver</tissue>
    </source>
</reference>
<dbReference type="GO" id="GO:0005737">
    <property type="term" value="C:cytoplasm"/>
    <property type="evidence" value="ECO:0007669"/>
    <property type="project" value="TreeGrafter"/>
</dbReference>
<name>A0AAV7WMU4_PLEWA</name>
<dbReference type="PANTHER" id="PTHR46333:SF4">
    <property type="entry name" value="TRANSGLUTAMINASE-LIKE DOMAIN-CONTAINING PROTEIN"/>
    <property type="match status" value="1"/>
</dbReference>
<dbReference type="InterPro" id="IPR056564">
    <property type="entry name" value="Ig-like_KY"/>
</dbReference>
<keyword evidence="3" id="KW-1185">Reference proteome</keyword>
<dbReference type="Proteomes" id="UP001066276">
    <property type="component" value="Chromosome 1_1"/>
</dbReference>
<protein>
    <recommendedName>
        <fullName evidence="1">KY-like immunoglobulin-like domain-containing protein</fullName>
    </recommendedName>
</protein>
<feature type="domain" description="KY-like immunoglobulin-like" evidence="1">
    <location>
        <begin position="1"/>
        <end position="41"/>
    </location>
</feature>
<evidence type="ECO:0000313" key="3">
    <source>
        <dbReference type="Proteomes" id="UP001066276"/>
    </source>
</evidence>
<dbReference type="AlphaFoldDB" id="A0AAV7WMU4"/>
<dbReference type="InterPro" id="IPR052557">
    <property type="entry name" value="CAP/Cytokinesis_protein"/>
</dbReference>
<evidence type="ECO:0000259" key="1">
    <source>
        <dbReference type="Pfam" id="PF23265"/>
    </source>
</evidence>
<dbReference type="EMBL" id="JANPWB010000001">
    <property type="protein sequence ID" value="KAJ1213309.1"/>
    <property type="molecule type" value="Genomic_DNA"/>
</dbReference>
<accession>A0AAV7WMU4</accession>